<organism evidence="2 3">
    <name type="scientific">Aspergillus pseudotamarii</name>
    <dbReference type="NCBI Taxonomy" id="132259"/>
    <lineage>
        <taxon>Eukaryota</taxon>
        <taxon>Fungi</taxon>
        <taxon>Dikarya</taxon>
        <taxon>Ascomycota</taxon>
        <taxon>Pezizomycotina</taxon>
        <taxon>Eurotiomycetes</taxon>
        <taxon>Eurotiomycetidae</taxon>
        <taxon>Eurotiales</taxon>
        <taxon>Aspergillaceae</taxon>
        <taxon>Aspergillus</taxon>
        <taxon>Aspergillus subgen. Circumdati</taxon>
    </lineage>
</organism>
<proteinExistence type="predicted"/>
<evidence type="ECO:0000313" key="2">
    <source>
        <dbReference type="EMBL" id="KAE8132696.1"/>
    </source>
</evidence>
<dbReference type="Proteomes" id="UP000325672">
    <property type="component" value="Unassembled WGS sequence"/>
</dbReference>
<dbReference type="RefSeq" id="XP_031908759.1">
    <property type="nucleotide sequence ID" value="XM_032057926.1"/>
</dbReference>
<feature type="signal peptide" evidence="1">
    <location>
        <begin position="1"/>
        <end position="20"/>
    </location>
</feature>
<feature type="chain" id="PRO_5024932331" evidence="1">
    <location>
        <begin position="21"/>
        <end position="177"/>
    </location>
</feature>
<keyword evidence="3" id="KW-1185">Reference proteome</keyword>
<keyword evidence="1" id="KW-0732">Signal</keyword>
<protein>
    <submittedName>
        <fullName evidence="2">Uncharacterized protein</fullName>
    </submittedName>
</protein>
<evidence type="ECO:0000256" key="1">
    <source>
        <dbReference type="SAM" id="SignalP"/>
    </source>
</evidence>
<evidence type="ECO:0000313" key="3">
    <source>
        <dbReference type="Proteomes" id="UP000325672"/>
    </source>
</evidence>
<dbReference type="OrthoDB" id="5324552at2759"/>
<sequence length="177" mass="19337">MSIVGTNVLVLIYMAMLASAAVISPLVSSAPPPPAAPVLKRTEWIPVDAPMPQGNGSYEKGHLPYNSPPPWANVMNSKWLRFAVKNIIGTNGKPNVLNFRWKKVSKGKLPLTKELCNDAYSILATALCDKQDAKATRGVTIKLADDQRIEIGVDPDEMKNFKEKDKKYTSVGSSLMP</sequence>
<dbReference type="EMBL" id="ML743628">
    <property type="protein sequence ID" value="KAE8132696.1"/>
    <property type="molecule type" value="Genomic_DNA"/>
</dbReference>
<accession>A0A5N6SD92</accession>
<gene>
    <name evidence="2" type="ORF">BDV38DRAFT_274903</name>
</gene>
<dbReference type="AlphaFoldDB" id="A0A5N6SD92"/>
<name>A0A5N6SD92_ASPPS</name>
<dbReference type="GeneID" id="43642136"/>
<reference evidence="2 3" key="1">
    <citation type="submission" date="2019-04" db="EMBL/GenBank/DDBJ databases">
        <title>Friends and foes A comparative genomics study of 23 Aspergillus species from section Flavi.</title>
        <authorList>
            <consortium name="DOE Joint Genome Institute"/>
            <person name="Kjaerbolling I."/>
            <person name="Vesth T."/>
            <person name="Frisvad J.C."/>
            <person name="Nybo J.L."/>
            <person name="Theobald S."/>
            <person name="Kildgaard S."/>
            <person name="Isbrandt T."/>
            <person name="Kuo A."/>
            <person name="Sato A."/>
            <person name="Lyhne E.K."/>
            <person name="Kogle M.E."/>
            <person name="Wiebenga A."/>
            <person name="Kun R.S."/>
            <person name="Lubbers R.J."/>
            <person name="Makela M.R."/>
            <person name="Barry K."/>
            <person name="Chovatia M."/>
            <person name="Clum A."/>
            <person name="Daum C."/>
            <person name="Haridas S."/>
            <person name="He G."/>
            <person name="LaButti K."/>
            <person name="Lipzen A."/>
            <person name="Mondo S."/>
            <person name="Riley R."/>
            <person name="Salamov A."/>
            <person name="Simmons B.A."/>
            <person name="Magnuson J.K."/>
            <person name="Henrissat B."/>
            <person name="Mortensen U.H."/>
            <person name="Larsen T.O."/>
            <person name="Devries R.P."/>
            <person name="Grigoriev I.V."/>
            <person name="Machida M."/>
            <person name="Baker S.E."/>
            <person name="Andersen M.R."/>
        </authorList>
    </citation>
    <scope>NUCLEOTIDE SEQUENCE [LARGE SCALE GENOMIC DNA]</scope>
    <source>
        <strain evidence="2 3">CBS 117625</strain>
    </source>
</reference>